<feature type="transmembrane region" description="Helical" evidence="1">
    <location>
        <begin position="254"/>
        <end position="274"/>
    </location>
</feature>
<feature type="transmembrane region" description="Helical" evidence="1">
    <location>
        <begin position="57"/>
        <end position="77"/>
    </location>
</feature>
<feature type="transmembrane region" description="Helical" evidence="1">
    <location>
        <begin position="340"/>
        <end position="363"/>
    </location>
</feature>
<keyword evidence="3" id="KW-1185">Reference proteome</keyword>
<accession>A0AAN8A988</accession>
<reference evidence="3" key="1">
    <citation type="submission" date="2023-07" db="EMBL/GenBank/DDBJ databases">
        <title>A draft genome of Kazachstania heterogenica Y-27499.</title>
        <authorList>
            <person name="Donic C."/>
            <person name="Kralova J.S."/>
            <person name="Fidel L."/>
            <person name="Ben-Dor S."/>
            <person name="Jung S."/>
        </authorList>
    </citation>
    <scope>NUCLEOTIDE SEQUENCE [LARGE SCALE GENOMIC DNA]</scope>
    <source>
        <strain evidence="3">Y27499</strain>
    </source>
</reference>
<keyword evidence="1" id="KW-1133">Transmembrane helix</keyword>
<dbReference type="GO" id="GO:0030234">
    <property type="term" value="F:enzyme regulator activity"/>
    <property type="evidence" value="ECO:0007669"/>
    <property type="project" value="InterPro"/>
</dbReference>
<gene>
    <name evidence="2" type="ORF">RI543_001950</name>
</gene>
<name>A0AAN8A988_9SACH</name>
<dbReference type="EMBL" id="JAWIZZ010000040">
    <property type="protein sequence ID" value="KAK5780825.1"/>
    <property type="molecule type" value="Genomic_DNA"/>
</dbReference>
<comment type="caution">
    <text evidence="2">The sequence shown here is derived from an EMBL/GenBank/DDBJ whole genome shotgun (WGS) entry which is preliminary data.</text>
</comment>
<dbReference type="InterPro" id="IPR031581">
    <property type="entry name" value="Csg2"/>
</dbReference>
<dbReference type="GO" id="GO:0006874">
    <property type="term" value="P:intracellular calcium ion homeostasis"/>
    <property type="evidence" value="ECO:0007669"/>
    <property type="project" value="InterPro"/>
</dbReference>
<sequence length="445" mass="48993">MFRTIAWYTVVVGYAIQTKGFSIIQSDKFLSLDSIRRGGHLNVSKITMDQMKSAMTFYLTSTNFVALMLILPIAAFLRKEPGSSNLNEFNFQPLNSNGSEEYELQDLPSENGNDNGDRCIEGRSLSMDLSLDISNLISHEGTAPSPSSSLSSSSSSTHLNSNSNFTTFLPSHTTIFQTLRDIVGCIIPSHSFGYTAAYITKLVVLSSLLVIPVFTYMLALSLSPAFDVALIQNTSIFEIVTLLYGVCGISKRKYIFRNFLVMCAALLGILIISYTKATCDILAGKLSINPTTGEISDPFLFDRLKASLLCGLGNLPVGLFAVMWNSWFGQRSNTIQQQSAHLSLIGIISLAMLVPFGPGFKVFYECIQLFNGDGLFWSTLLGSVFLGTVPFFCALLYLNRISSPEYLTTCNLGSIISMGIMEWLAEPTQTTIKEPLFIVKMFKVK</sequence>
<feature type="transmembrane region" description="Helical" evidence="1">
    <location>
        <begin position="228"/>
        <end position="247"/>
    </location>
</feature>
<organism evidence="2 3">
    <name type="scientific">Arxiozyma heterogenica</name>
    <dbReference type="NCBI Taxonomy" id="278026"/>
    <lineage>
        <taxon>Eukaryota</taxon>
        <taxon>Fungi</taxon>
        <taxon>Dikarya</taxon>
        <taxon>Ascomycota</taxon>
        <taxon>Saccharomycotina</taxon>
        <taxon>Saccharomycetes</taxon>
        <taxon>Saccharomycetales</taxon>
        <taxon>Saccharomycetaceae</taxon>
        <taxon>Arxiozyma</taxon>
    </lineage>
</organism>
<protein>
    <submittedName>
        <fullName evidence="2">Uncharacterized protein</fullName>
    </submittedName>
</protein>
<dbReference type="GO" id="GO:0005789">
    <property type="term" value="C:endoplasmic reticulum membrane"/>
    <property type="evidence" value="ECO:0007669"/>
    <property type="project" value="InterPro"/>
</dbReference>
<dbReference type="AlphaFoldDB" id="A0AAN8A988"/>
<dbReference type="Proteomes" id="UP001306508">
    <property type="component" value="Unassembled WGS sequence"/>
</dbReference>
<evidence type="ECO:0000313" key="2">
    <source>
        <dbReference type="EMBL" id="KAK5780825.1"/>
    </source>
</evidence>
<evidence type="ECO:0000256" key="1">
    <source>
        <dbReference type="SAM" id="Phobius"/>
    </source>
</evidence>
<keyword evidence="1" id="KW-0472">Membrane</keyword>
<feature type="transmembrane region" description="Helical" evidence="1">
    <location>
        <begin position="202"/>
        <end position="222"/>
    </location>
</feature>
<feature type="transmembrane region" description="Helical" evidence="1">
    <location>
        <begin position="306"/>
        <end position="328"/>
    </location>
</feature>
<dbReference type="Pfam" id="PF16965">
    <property type="entry name" value="CSG2"/>
    <property type="match status" value="1"/>
</dbReference>
<feature type="transmembrane region" description="Helical" evidence="1">
    <location>
        <begin position="375"/>
        <end position="398"/>
    </location>
</feature>
<keyword evidence="1" id="KW-0812">Transmembrane</keyword>
<evidence type="ECO:0000313" key="3">
    <source>
        <dbReference type="Proteomes" id="UP001306508"/>
    </source>
</evidence>
<proteinExistence type="predicted"/>